<protein>
    <recommendedName>
        <fullName evidence="5">PEP-CTERM protein-sorting domain-containing protein</fullName>
    </recommendedName>
</protein>
<evidence type="ECO:0000313" key="3">
    <source>
        <dbReference type="EMBL" id="MBB5350868.1"/>
    </source>
</evidence>
<evidence type="ECO:0000313" key="4">
    <source>
        <dbReference type="Proteomes" id="UP000557717"/>
    </source>
</evidence>
<accession>A0A840V806</accession>
<organism evidence="3 4">
    <name type="scientific">Haloferula luteola</name>
    <dbReference type="NCBI Taxonomy" id="595692"/>
    <lineage>
        <taxon>Bacteria</taxon>
        <taxon>Pseudomonadati</taxon>
        <taxon>Verrucomicrobiota</taxon>
        <taxon>Verrucomicrobiia</taxon>
        <taxon>Verrucomicrobiales</taxon>
        <taxon>Verrucomicrobiaceae</taxon>
        <taxon>Haloferula</taxon>
    </lineage>
</organism>
<dbReference type="RefSeq" id="WP_184016532.1">
    <property type="nucleotide sequence ID" value="NZ_JACHFD010000004.1"/>
</dbReference>
<comment type="caution">
    <text evidence="3">The sequence shown here is derived from an EMBL/GenBank/DDBJ whole genome shotgun (WGS) entry which is preliminary data.</text>
</comment>
<evidence type="ECO:0000256" key="2">
    <source>
        <dbReference type="SAM" id="SignalP"/>
    </source>
</evidence>
<evidence type="ECO:0008006" key="5">
    <source>
        <dbReference type="Google" id="ProtNLM"/>
    </source>
</evidence>
<keyword evidence="4" id="KW-1185">Reference proteome</keyword>
<dbReference type="Proteomes" id="UP000557717">
    <property type="component" value="Unassembled WGS sequence"/>
</dbReference>
<proteinExistence type="predicted"/>
<feature type="region of interest" description="Disordered" evidence="1">
    <location>
        <begin position="76"/>
        <end position="96"/>
    </location>
</feature>
<reference evidence="3 4" key="1">
    <citation type="submission" date="2020-08" db="EMBL/GenBank/DDBJ databases">
        <title>Genomic Encyclopedia of Type Strains, Phase IV (KMG-IV): sequencing the most valuable type-strain genomes for metagenomic binning, comparative biology and taxonomic classification.</title>
        <authorList>
            <person name="Goeker M."/>
        </authorList>
    </citation>
    <scope>NUCLEOTIDE SEQUENCE [LARGE SCALE GENOMIC DNA]</scope>
    <source>
        <strain evidence="3 4">YC6886</strain>
    </source>
</reference>
<dbReference type="EMBL" id="JACHFD010000004">
    <property type="protein sequence ID" value="MBB5350868.1"/>
    <property type="molecule type" value="Genomic_DNA"/>
</dbReference>
<name>A0A840V806_9BACT</name>
<feature type="compositionally biased region" description="Polar residues" evidence="1">
    <location>
        <begin position="76"/>
        <end position="85"/>
    </location>
</feature>
<dbReference type="AlphaFoldDB" id="A0A840V806"/>
<feature type="signal peptide" evidence="2">
    <location>
        <begin position="1"/>
        <end position="23"/>
    </location>
</feature>
<keyword evidence="2" id="KW-0732">Signal</keyword>
<gene>
    <name evidence="3" type="ORF">HNR46_001102</name>
</gene>
<feature type="chain" id="PRO_5032609589" description="PEP-CTERM protein-sorting domain-containing protein" evidence="2">
    <location>
        <begin position="24"/>
        <end position="235"/>
    </location>
</feature>
<sequence>MKSRKHTMMAPSLVLLGFSVASAATISWNYDNNGTLASSNIAGVVPVDHWSNSWPDNPTIDLVDDTGAATTLDITTASNSGSWSQGGHPGQDTDTTYNREMLNGYLNGTGANSSSVEISQVPYAVYDLYVYFASDDHARSGTVTDGTTTFSFGVLDGMVSGGNALLVETTDTGTGYPEANYAVFRGLTTSSVTLSTSFMNAGEYGGIAGFQVVSVPEPSVVLLGALGILGIRRRR</sequence>
<evidence type="ECO:0000256" key="1">
    <source>
        <dbReference type="SAM" id="MobiDB-lite"/>
    </source>
</evidence>